<comment type="caution">
    <text evidence="1">The sequence shown here is derived from an EMBL/GenBank/DDBJ whole genome shotgun (WGS) entry which is preliminary data.</text>
</comment>
<proteinExistence type="predicted"/>
<reference evidence="1" key="1">
    <citation type="submission" date="2023-01" db="EMBL/GenBank/DDBJ databases">
        <title>Colletotrichum chrysophilum M932 genome sequence.</title>
        <authorList>
            <person name="Baroncelli R."/>
        </authorList>
    </citation>
    <scope>NUCLEOTIDE SEQUENCE</scope>
    <source>
        <strain evidence="1">M932</strain>
    </source>
</reference>
<evidence type="ECO:0000313" key="2">
    <source>
        <dbReference type="Proteomes" id="UP001243330"/>
    </source>
</evidence>
<gene>
    <name evidence="1" type="ORF">CCHR01_18190</name>
</gene>
<protein>
    <submittedName>
        <fullName evidence="1">Uncharacterized protein</fullName>
    </submittedName>
</protein>
<dbReference type="AlphaFoldDB" id="A0AAD9A0Z9"/>
<dbReference type="EMBL" id="JAQOWY010000708">
    <property type="protein sequence ID" value="KAK1839180.1"/>
    <property type="molecule type" value="Genomic_DNA"/>
</dbReference>
<organism evidence="1 2">
    <name type="scientific">Colletotrichum chrysophilum</name>
    <dbReference type="NCBI Taxonomy" id="1836956"/>
    <lineage>
        <taxon>Eukaryota</taxon>
        <taxon>Fungi</taxon>
        <taxon>Dikarya</taxon>
        <taxon>Ascomycota</taxon>
        <taxon>Pezizomycotina</taxon>
        <taxon>Sordariomycetes</taxon>
        <taxon>Hypocreomycetidae</taxon>
        <taxon>Glomerellales</taxon>
        <taxon>Glomerellaceae</taxon>
        <taxon>Colletotrichum</taxon>
        <taxon>Colletotrichum gloeosporioides species complex</taxon>
    </lineage>
</organism>
<keyword evidence="2" id="KW-1185">Reference proteome</keyword>
<evidence type="ECO:0000313" key="1">
    <source>
        <dbReference type="EMBL" id="KAK1839180.1"/>
    </source>
</evidence>
<accession>A0AAD9A0Z9</accession>
<sequence length="83" mass="8933">MHAGQVPAVRPRRRPVRVLHRRAEAQAIRAVRPLQARRRRVPGAEAARECGLGQGRDLGGAGGRLDFCGDGRGRRGGCGEAGW</sequence>
<dbReference type="Proteomes" id="UP001243330">
    <property type="component" value="Unassembled WGS sequence"/>
</dbReference>
<name>A0AAD9A0Z9_9PEZI</name>